<organism evidence="2 3">
    <name type="scientific">Shimia thalassica</name>
    <dbReference type="NCBI Taxonomy" id="1715693"/>
    <lineage>
        <taxon>Bacteria</taxon>
        <taxon>Pseudomonadati</taxon>
        <taxon>Pseudomonadota</taxon>
        <taxon>Alphaproteobacteria</taxon>
        <taxon>Rhodobacterales</taxon>
        <taxon>Roseobacteraceae</taxon>
    </lineage>
</organism>
<evidence type="ECO:0000256" key="1">
    <source>
        <dbReference type="SAM" id="MobiDB-lite"/>
    </source>
</evidence>
<evidence type="ECO:0000313" key="2">
    <source>
        <dbReference type="EMBL" id="CUJ94412.1"/>
    </source>
</evidence>
<dbReference type="RefSeq" id="WP_058310835.1">
    <property type="nucleotide sequence ID" value="NZ_CYTW01000001.1"/>
</dbReference>
<feature type="region of interest" description="Disordered" evidence="1">
    <location>
        <begin position="236"/>
        <end position="256"/>
    </location>
</feature>
<accession>A0A0P1I6Y0</accession>
<dbReference type="AlphaFoldDB" id="A0A0P1I6Y0"/>
<evidence type="ECO:0000313" key="3">
    <source>
        <dbReference type="Proteomes" id="UP000051870"/>
    </source>
</evidence>
<gene>
    <name evidence="2" type="ORF">PH7735_01742</name>
</gene>
<proteinExistence type="predicted"/>
<dbReference type="GeneID" id="83880786"/>
<keyword evidence="3" id="KW-1185">Reference proteome</keyword>
<dbReference type="Pfam" id="PF07277">
    <property type="entry name" value="SapC"/>
    <property type="match status" value="1"/>
</dbReference>
<dbReference type="Proteomes" id="UP000051870">
    <property type="component" value="Unassembled WGS sequence"/>
</dbReference>
<dbReference type="EMBL" id="CYTW01000001">
    <property type="protein sequence ID" value="CUJ94412.1"/>
    <property type="molecule type" value="Genomic_DNA"/>
</dbReference>
<name>A0A0P1I6Y0_9RHOB</name>
<dbReference type="InterPro" id="IPR010836">
    <property type="entry name" value="SapC"/>
</dbReference>
<sequence>MDTQLLFYKKAVPVTSEAHKDVSIRAAGHYGFAKEANSVPLVAAEFRAAASDCTIVFAGQGDEMMPVVILGMRDKQNLYVNEDGTWNGRYVPAFMRRYPFVFATAEDGASFTLFVDEDYEGINKNGEGEKLFDSRGERSMYLSQVLDFMREYQSQFARTRAFCQRLVEHKLLEPMHAQYTMPDGSPGRLSGFSAVNRDKLKELSGETLEKMLRSDELELLFVHLQSMNNLQPLLEKTAKAMQSDEDAPEADTKEDA</sequence>
<reference evidence="3" key="1">
    <citation type="submission" date="2015-09" db="EMBL/GenBank/DDBJ databases">
        <authorList>
            <person name="Rodrigo-Torres Lidia"/>
            <person name="Arahal R.David."/>
        </authorList>
    </citation>
    <scope>NUCLEOTIDE SEQUENCE [LARGE SCALE GENOMIC DNA]</scope>
    <source>
        <strain evidence="3">CECT 7735</strain>
    </source>
</reference>
<protein>
    <submittedName>
        <fullName evidence="2">SapC</fullName>
    </submittedName>
</protein>
<dbReference type="STRING" id="1715693.PH7735_01742"/>